<organism evidence="2 3">
    <name type="scientific">Dryococelus australis</name>
    <dbReference type="NCBI Taxonomy" id="614101"/>
    <lineage>
        <taxon>Eukaryota</taxon>
        <taxon>Metazoa</taxon>
        <taxon>Ecdysozoa</taxon>
        <taxon>Arthropoda</taxon>
        <taxon>Hexapoda</taxon>
        <taxon>Insecta</taxon>
        <taxon>Pterygota</taxon>
        <taxon>Neoptera</taxon>
        <taxon>Polyneoptera</taxon>
        <taxon>Phasmatodea</taxon>
        <taxon>Verophasmatodea</taxon>
        <taxon>Anareolatae</taxon>
        <taxon>Phasmatidae</taxon>
        <taxon>Eurycanthinae</taxon>
        <taxon>Dryococelus</taxon>
    </lineage>
</organism>
<keyword evidence="3" id="KW-1185">Reference proteome</keyword>
<sequence length="283" mass="31915">MNSWRMFVTQKENEDPRGLVYKIPVCKLAVKQVMKNLNVAGRTITRVEGNEEEPGFLYISKSLGKHEAKPPSLELSLEIWAALNEVLRADEGEVSSVIAQRWNARVEETGDTRVNPPINGIVRHDSHMQKSTSEPDGNRTRLTLVGGKWYDHSIAVDLVFYSKFSSKFPLTSQLPAGIRVTAPSWLLVRCDENVGLLISRWWGRHRNSKVIASWVGERGMTKRGPATSPLKAILHDTRFRSIPALVPDQSHCSFRAEGTPRGCYMKRVDEETDKEASILILRP</sequence>
<reference evidence="2 3" key="1">
    <citation type="submission" date="2023-02" db="EMBL/GenBank/DDBJ databases">
        <title>LHISI_Scaffold_Assembly.</title>
        <authorList>
            <person name="Stuart O.P."/>
            <person name="Cleave R."/>
            <person name="Magrath M.J.L."/>
            <person name="Mikheyev A.S."/>
        </authorList>
    </citation>
    <scope>NUCLEOTIDE SEQUENCE [LARGE SCALE GENOMIC DNA]</scope>
    <source>
        <strain evidence="2">Daus_M_001</strain>
        <tissue evidence="2">Leg muscle</tissue>
    </source>
</reference>
<dbReference type="Proteomes" id="UP001159363">
    <property type="component" value="Chromosome 8"/>
</dbReference>
<accession>A0ABQ9GT57</accession>
<evidence type="ECO:0000256" key="1">
    <source>
        <dbReference type="SAM" id="MobiDB-lite"/>
    </source>
</evidence>
<name>A0ABQ9GT57_9NEOP</name>
<feature type="region of interest" description="Disordered" evidence="1">
    <location>
        <begin position="113"/>
        <end position="138"/>
    </location>
</feature>
<evidence type="ECO:0000313" key="3">
    <source>
        <dbReference type="Proteomes" id="UP001159363"/>
    </source>
</evidence>
<dbReference type="EMBL" id="JARBHB010000009">
    <property type="protein sequence ID" value="KAJ8875216.1"/>
    <property type="molecule type" value="Genomic_DNA"/>
</dbReference>
<evidence type="ECO:0000313" key="2">
    <source>
        <dbReference type="EMBL" id="KAJ8875216.1"/>
    </source>
</evidence>
<comment type="caution">
    <text evidence="2">The sequence shown here is derived from an EMBL/GenBank/DDBJ whole genome shotgun (WGS) entry which is preliminary data.</text>
</comment>
<protein>
    <submittedName>
        <fullName evidence="2">Uncharacterized protein</fullName>
    </submittedName>
</protein>
<gene>
    <name evidence="2" type="ORF">PR048_023111</name>
</gene>
<proteinExistence type="predicted"/>